<feature type="compositionally biased region" description="Low complexity" evidence="1">
    <location>
        <begin position="57"/>
        <end position="84"/>
    </location>
</feature>
<dbReference type="Proteomes" id="UP001190700">
    <property type="component" value="Unassembled WGS sequence"/>
</dbReference>
<dbReference type="AlphaFoldDB" id="A0AAE0C2Y6"/>
<evidence type="ECO:0000313" key="2">
    <source>
        <dbReference type="EMBL" id="KAK3246435.1"/>
    </source>
</evidence>
<accession>A0AAE0C2Y6</accession>
<feature type="region of interest" description="Disordered" evidence="1">
    <location>
        <begin position="28"/>
        <end position="175"/>
    </location>
</feature>
<evidence type="ECO:0000313" key="3">
    <source>
        <dbReference type="Proteomes" id="UP001190700"/>
    </source>
</evidence>
<organism evidence="2 3">
    <name type="scientific">Cymbomonas tetramitiformis</name>
    <dbReference type="NCBI Taxonomy" id="36881"/>
    <lineage>
        <taxon>Eukaryota</taxon>
        <taxon>Viridiplantae</taxon>
        <taxon>Chlorophyta</taxon>
        <taxon>Pyramimonadophyceae</taxon>
        <taxon>Pyramimonadales</taxon>
        <taxon>Pyramimonadaceae</taxon>
        <taxon>Cymbomonas</taxon>
    </lineage>
</organism>
<gene>
    <name evidence="2" type="ORF">CYMTET_44028</name>
</gene>
<evidence type="ECO:0000256" key="1">
    <source>
        <dbReference type="SAM" id="MobiDB-lite"/>
    </source>
</evidence>
<dbReference type="EMBL" id="LGRX02029800">
    <property type="protein sequence ID" value="KAK3246435.1"/>
    <property type="molecule type" value="Genomic_DNA"/>
</dbReference>
<feature type="compositionally biased region" description="Low complexity" evidence="1">
    <location>
        <begin position="148"/>
        <end position="168"/>
    </location>
</feature>
<proteinExistence type="predicted"/>
<sequence>MNAQIHAALQQQQQQQAMMYSTLPQSIIGHLPQPFEDGEGCGRARDNDDDDDHDVQHQQQQLQHQHQQQQQLQHQQQLYHQYQQNLSRAAMQQGMHGGRAPSIPFQSNSAVMGGPMAHQAMSMASPAQGGQQAGAGQGATNAPPPGSQAPHAQQPGGAPPQGAQHQASMGSMGVPPAIAMWWPNGMTYQPGPPTSAQGCTGNEDMLLGAGAAGVGARVYPPGAHMPPANATPGVPASVLPEQQRQQTAPNMTGAIGGSPHMPTATNPASLQRFGLQFGQMGAAPGIPPMPATGARDHQVAHTADDLEKRAAA</sequence>
<name>A0AAE0C2Y6_9CHLO</name>
<comment type="caution">
    <text evidence="2">The sequence shown here is derived from an EMBL/GenBank/DDBJ whole genome shotgun (WGS) entry which is preliminary data.</text>
</comment>
<protein>
    <submittedName>
        <fullName evidence="2">Uncharacterized protein</fullName>
    </submittedName>
</protein>
<reference evidence="2 3" key="1">
    <citation type="journal article" date="2015" name="Genome Biol. Evol.">
        <title>Comparative Genomics of a Bacterivorous Green Alga Reveals Evolutionary Causalities and Consequences of Phago-Mixotrophic Mode of Nutrition.</title>
        <authorList>
            <person name="Burns J.A."/>
            <person name="Paasch A."/>
            <person name="Narechania A."/>
            <person name="Kim E."/>
        </authorList>
    </citation>
    <scope>NUCLEOTIDE SEQUENCE [LARGE SCALE GENOMIC DNA]</scope>
    <source>
        <strain evidence="2 3">PLY_AMNH</strain>
    </source>
</reference>
<feature type="region of interest" description="Disordered" evidence="1">
    <location>
        <begin position="281"/>
        <end position="312"/>
    </location>
</feature>
<keyword evidence="3" id="KW-1185">Reference proteome</keyword>
<feature type="compositionally biased region" description="Basic and acidic residues" evidence="1">
    <location>
        <begin position="294"/>
        <end position="312"/>
    </location>
</feature>